<dbReference type="InterPro" id="IPR027438">
    <property type="entry name" value="Ecotin_C"/>
</dbReference>
<feature type="signal peptide" evidence="7">
    <location>
        <begin position="1"/>
        <end position="25"/>
    </location>
</feature>
<name>A0A7T0DTP2_9ENTR</name>
<gene>
    <name evidence="7 8" type="primary">eco</name>
    <name evidence="8" type="ORF">IDM36_14700</name>
</gene>
<feature type="chain" id="PRO_5033185747" description="Ecotin" evidence="7">
    <location>
        <begin position="26"/>
        <end position="169"/>
    </location>
</feature>
<comment type="function">
    <text evidence="7">General inhibitor of pancreatic serine proteases: inhibits chymotrypsin, trypsin, elastases, factor X, kallikrein as well as a variety of other proteases.</text>
</comment>
<keyword evidence="5 7" id="KW-0722">Serine protease inhibitor</keyword>
<dbReference type="Gene3D" id="4.10.1230.10">
    <property type="entry name" value="Ecotin, trypsin inhibitor"/>
    <property type="match status" value="1"/>
</dbReference>
<dbReference type="FunFam" id="2.60.40.550:FF:000001">
    <property type="entry name" value="Ecotin"/>
    <property type="match status" value="1"/>
</dbReference>
<evidence type="ECO:0000313" key="8">
    <source>
        <dbReference type="EMBL" id="QPJ99168.1"/>
    </source>
</evidence>
<keyword evidence="6 7" id="KW-1015">Disulfide bond</keyword>
<dbReference type="FunFam" id="4.10.1230.10:FF:000001">
    <property type="entry name" value="Ecotin"/>
    <property type="match status" value="1"/>
</dbReference>
<dbReference type="Pfam" id="PF03974">
    <property type="entry name" value="Ecotin"/>
    <property type="match status" value="1"/>
</dbReference>
<evidence type="ECO:0000256" key="3">
    <source>
        <dbReference type="ARBA" id="ARBA00022729"/>
    </source>
</evidence>
<comment type="similarity">
    <text evidence="1 7">Belongs to the protease inhibitor I11 (ecotin) family.</text>
</comment>
<dbReference type="Gene3D" id="2.60.40.550">
    <property type="entry name" value="Ecotin"/>
    <property type="match status" value="1"/>
</dbReference>
<dbReference type="CDD" id="cd00242">
    <property type="entry name" value="Ecotin"/>
    <property type="match status" value="1"/>
</dbReference>
<evidence type="ECO:0000256" key="6">
    <source>
        <dbReference type="ARBA" id="ARBA00023157"/>
    </source>
</evidence>
<evidence type="ECO:0000256" key="2">
    <source>
        <dbReference type="ARBA" id="ARBA00022690"/>
    </source>
</evidence>
<protein>
    <recommendedName>
        <fullName evidence="7">Ecotin</fullName>
    </recommendedName>
</protein>
<dbReference type="InterPro" id="IPR005658">
    <property type="entry name" value="Prot_inh_ecotin"/>
</dbReference>
<dbReference type="NCBIfam" id="NF002987">
    <property type="entry name" value="PRK03719.1"/>
    <property type="match status" value="1"/>
</dbReference>
<sequence precursor="true">MTVKNAPKFALALIAAACASTSAFASDTSKAQPLEKVAPYPQAEKGMKRQVIQLPAQQDEANFKVELLIGQTLEVDCNQHRLGGQLESKTLQGWGYDYYVFDKVMSPVSTMMACPDGKKEKKFVTAYLGDHSLLRYNSKLPIVVYTPENVDVKYRVWKAEENVEHAVVR</sequence>
<dbReference type="HAMAP" id="MF_00706">
    <property type="entry name" value="Ecotin"/>
    <property type="match status" value="1"/>
</dbReference>
<organism evidence="8">
    <name type="scientific">Enterobacter mori</name>
    <dbReference type="NCBI Taxonomy" id="539813"/>
    <lineage>
        <taxon>Bacteria</taxon>
        <taxon>Pseudomonadati</taxon>
        <taxon>Pseudomonadota</taxon>
        <taxon>Gammaproteobacteria</taxon>
        <taxon>Enterobacterales</taxon>
        <taxon>Enterobacteriaceae</taxon>
        <taxon>Enterobacter</taxon>
    </lineage>
</organism>
<keyword evidence="3 7" id="KW-0732">Signal</keyword>
<dbReference type="InterPro" id="IPR036198">
    <property type="entry name" value="Ecotin_sf"/>
</dbReference>
<evidence type="ECO:0000256" key="7">
    <source>
        <dbReference type="HAMAP-Rule" id="MF_00706"/>
    </source>
</evidence>
<dbReference type="GO" id="GO:0042597">
    <property type="term" value="C:periplasmic space"/>
    <property type="evidence" value="ECO:0007669"/>
    <property type="project" value="UniProtKB-SubCell"/>
</dbReference>
<feature type="disulfide bond" evidence="7">
    <location>
        <begin position="77"/>
        <end position="114"/>
    </location>
</feature>
<dbReference type="PIRSF" id="PIRSF006865">
    <property type="entry name" value="Prot_inh_ecotin"/>
    <property type="match status" value="1"/>
</dbReference>
<dbReference type="AlphaFoldDB" id="A0A7T0DTP2"/>
<dbReference type="PANTHER" id="PTHR35890:SF3">
    <property type="entry name" value="ECOTIN"/>
    <property type="match status" value="1"/>
</dbReference>
<evidence type="ECO:0000256" key="5">
    <source>
        <dbReference type="ARBA" id="ARBA00022900"/>
    </source>
</evidence>
<dbReference type="GO" id="GO:0004867">
    <property type="term" value="F:serine-type endopeptidase inhibitor activity"/>
    <property type="evidence" value="ECO:0007669"/>
    <property type="project" value="UniProtKB-UniRule"/>
</dbReference>
<proteinExistence type="inferred from homology"/>
<dbReference type="InterPro" id="IPR023084">
    <property type="entry name" value="Prot_inh_ecotin_gammaproteobac"/>
</dbReference>
<evidence type="ECO:0000256" key="1">
    <source>
        <dbReference type="ARBA" id="ARBA00010558"/>
    </source>
</evidence>
<keyword evidence="2 7" id="KW-0646">Protease inhibitor</keyword>
<evidence type="ECO:0000256" key="4">
    <source>
        <dbReference type="ARBA" id="ARBA00022764"/>
    </source>
</evidence>
<comment type="subunit">
    <text evidence="7">Homodimer.</text>
</comment>
<dbReference type="PANTHER" id="PTHR35890">
    <property type="match status" value="1"/>
</dbReference>
<reference evidence="8" key="1">
    <citation type="submission" date="2020-09" db="EMBL/GenBank/DDBJ databases">
        <title>First Report of a novel Colistin-Resistant species of Enterobacter cloacae complex Producing MCR-5 isolated from hospital sewage water.</title>
        <authorList>
            <person name="Zhou K."/>
        </authorList>
    </citation>
    <scope>NUCLEOTIDE SEQUENCE [LARGE SCALE GENOMIC DNA]</scope>
    <source>
        <strain evidence="8">HSW1412</strain>
    </source>
</reference>
<accession>A0A7T0DTP2</accession>
<dbReference type="EMBL" id="CP061801">
    <property type="protein sequence ID" value="QPJ99168.1"/>
    <property type="molecule type" value="Genomic_DNA"/>
</dbReference>
<feature type="site" description="Reactive bond" evidence="7">
    <location>
        <begin position="111"/>
        <end position="112"/>
    </location>
</feature>
<dbReference type="SUPFAM" id="SSF49772">
    <property type="entry name" value="Ecotin, trypsin inhibitor"/>
    <property type="match status" value="1"/>
</dbReference>
<comment type="subcellular location">
    <subcellularLocation>
        <location evidence="7">Periplasm</location>
    </subcellularLocation>
</comment>
<keyword evidence="4 7" id="KW-0574">Periplasm</keyword>